<organism evidence="2 3">
    <name type="scientific">Candidatus Jidaibacter acanthamoebae</name>
    <dbReference type="NCBI Taxonomy" id="86105"/>
    <lineage>
        <taxon>Bacteria</taxon>
        <taxon>Pseudomonadati</taxon>
        <taxon>Pseudomonadota</taxon>
        <taxon>Alphaproteobacteria</taxon>
        <taxon>Rickettsiales</taxon>
        <taxon>Candidatus Midichloriaceae</taxon>
        <taxon>Candidatus Jidaibacter</taxon>
    </lineage>
</organism>
<evidence type="ECO:0000313" key="2">
    <source>
        <dbReference type="EMBL" id="KIE05863.1"/>
    </source>
</evidence>
<dbReference type="OrthoDB" id="9824696at2"/>
<gene>
    <name evidence="2" type="ORF">NF27_CG00430</name>
</gene>
<dbReference type="RefSeq" id="WP_039455096.1">
    <property type="nucleotide sequence ID" value="NZ_JSWE01000058.1"/>
</dbReference>
<proteinExistence type="predicted"/>
<name>A0A0C1QP90_9RICK</name>
<keyword evidence="3" id="KW-1185">Reference proteome</keyword>
<keyword evidence="1" id="KW-0472">Membrane</keyword>
<dbReference type="Proteomes" id="UP000031258">
    <property type="component" value="Unassembled WGS sequence"/>
</dbReference>
<reference evidence="2 3" key="1">
    <citation type="submission" date="2014-11" db="EMBL/GenBank/DDBJ databases">
        <title>A Rickettsiales Symbiont of Amoebae With Ancient Features.</title>
        <authorList>
            <person name="Schulz F."/>
            <person name="Martijn J."/>
            <person name="Wascher F."/>
            <person name="Kostanjsek R."/>
            <person name="Ettema T.J."/>
            <person name="Horn M."/>
        </authorList>
    </citation>
    <scope>NUCLEOTIDE SEQUENCE [LARGE SCALE GENOMIC DNA]</scope>
    <source>
        <strain evidence="2 3">UWC36</strain>
    </source>
</reference>
<accession>A0A0C1QP90</accession>
<evidence type="ECO:0000256" key="1">
    <source>
        <dbReference type="SAM" id="Phobius"/>
    </source>
</evidence>
<dbReference type="EMBL" id="JSWE01000058">
    <property type="protein sequence ID" value="KIE05863.1"/>
    <property type="molecule type" value="Genomic_DNA"/>
</dbReference>
<sequence>MRKIKNFVKDSKSFFEEKNIQTGIFFISTSVAIGAFLGGKEYGTQFAAAAGTASSLDVILKYLGVTDSYYITAAMLGVMGSYQDHSHTKIHVHDTLMSNTKDSSSVPDLVASIFTQVDLIKQIGTGAATGILGASAFSWGLNTVSNNSSDKSLPYSESRRTVLSEEDTTYTHEGASAHDEI</sequence>
<comment type="caution">
    <text evidence="2">The sequence shown here is derived from an EMBL/GenBank/DDBJ whole genome shotgun (WGS) entry which is preliminary data.</text>
</comment>
<dbReference type="AlphaFoldDB" id="A0A0C1QP90"/>
<feature type="transmembrane region" description="Helical" evidence="1">
    <location>
        <begin position="20"/>
        <end position="39"/>
    </location>
</feature>
<keyword evidence="1" id="KW-0812">Transmembrane</keyword>
<evidence type="ECO:0000313" key="3">
    <source>
        <dbReference type="Proteomes" id="UP000031258"/>
    </source>
</evidence>
<protein>
    <submittedName>
        <fullName evidence="2">Uncharacterized protein</fullName>
    </submittedName>
</protein>
<keyword evidence="1" id="KW-1133">Transmembrane helix</keyword>